<accession>A0A8H3QNT9</accession>
<dbReference type="AlphaFoldDB" id="A0A8H3QNT9"/>
<evidence type="ECO:0000313" key="2">
    <source>
        <dbReference type="Proteomes" id="UP000615446"/>
    </source>
</evidence>
<dbReference type="Proteomes" id="UP000615446">
    <property type="component" value="Unassembled WGS sequence"/>
</dbReference>
<protein>
    <submittedName>
        <fullName evidence="1">Uncharacterized protein</fullName>
    </submittedName>
</protein>
<organism evidence="1 2">
    <name type="scientific">Rhizophagus clarus</name>
    <dbReference type="NCBI Taxonomy" id="94130"/>
    <lineage>
        <taxon>Eukaryota</taxon>
        <taxon>Fungi</taxon>
        <taxon>Fungi incertae sedis</taxon>
        <taxon>Mucoromycota</taxon>
        <taxon>Glomeromycotina</taxon>
        <taxon>Glomeromycetes</taxon>
        <taxon>Glomerales</taxon>
        <taxon>Glomeraceae</taxon>
        <taxon>Rhizophagus</taxon>
    </lineage>
</organism>
<gene>
    <name evidence="1" type="ORF">RCL2_001336300</name>
</gene>
<reference evidence="1" key="1">
    <citation type="submission" date="2019-10" db="EMBL/GenBank/DDBJ databases">
        <title>Conservation and host-specific expression of non-tandemly repeated heterogenous ribosome RNA gene in arbuscular mycorrhizal fungi.</title>
        <authorList>
            <person name="Maeda T."/>
            <person name="Kobayashi Y."/>
            <person name="Nakagawa T."/>
            <person name="Ezawa T."/>
            <person name="Yamaguchi K."/>
            <person name="Bino T."/>
            <person name="Nishimoto Y."/>
            <person name="Shigenobu S."/>
            <person name="Kawaguchi M."/>
        </authorList>
    </citation>
    <scope>NUCLEOTIDE SEQUENCE</scope>
    <source>
        <strain evidence="1">HR1</strain>
    </source>
</reference>
<sequence length="91" mass="10582">MKTNPSSFSFKYLSKRYQGRTPCATLKHKPSAIYSRFYYNSKIKKTEVVLRLSILSTLEGPLEKKENNEIGSDFDLRILTPIWLHRVSNIS</sequence>
<evidence type="ECO:0000313" key="1">
    <source>
        <dbReference type="EMBL" id="GES86301.1"/>
    </source>
</evidence>
<proteinExistence type="predicted"/>
<comment type="caution">
    <text evidence="1">The sequence shown here is derived from an EMBL/GenBank/DDBJ whole genome shotgun (WGS) entry which is preliminary data.</text>
</comment>
<name>A0A8H3QNT9_9GLOM</name>
<dbReference type="EMBL" id="BLAL01000160">
    <property type="protein sequence ID" value="GES86301.1"/>
    <property type="molecule type" value="Genomic_DNA"/>
</dbReference>